<evidence type="ECO:0000256" key="1">
    <source>
        <dbReference type="HAMAP-Rule" id="MF_01270"/>
    </source>
</evidence>
<sequence>MSKLGIGLMSGTSLDGIDAVLCRVNGTGFETELEVLDAYSISYTDAEKQKIMALCDEETARVDEITAMNFYLAEKFSEAVLQLVDQSDYSLKDIDFISSHGQTIYHLPDEGKNEFQPKSTLQIGDISVISERTGLPVVGDFRTADMAADGQGAPLVSFLDYVFFKDEKKSRALQNIGGIGNVTYLGRGDDQQLTSFDTGPGNMVIDEVVYRLSEKTLTYDKNGEWAAKGQVNNAFVDELMQHDYFSRKPPKTTGREVFGKAYVDGVMNRAEAMNLSADDLVASVTAWTAKTIANSYNDFILSANKPLDEVIVSGGGGHNETLLRFLQDDLPEQRVTTIDEFGISSDVKEAAAFVVFGYHFLQGKTNTIREFTNADHEVIMGKLSYTQPQAFEKVLSIRGS</sequence>
<comment type="pathway">
    <text evidence="1">Cell wall biogenesis; peptidoglycan recycling.</text>
</comment>
<dbReference type="RefSeq" id="WP_216687359.1">
    <property type="nucleotide sequence ID" value="NZ_CAUPKR010000009.1"/>
</dbReference>
<organism evidence="2 3">
    <name type="scientific">Allobacillus halotolerans</name>
    <dbReference type="NCBI Taxonomy" id="570278"/>
    <lineage>
        <taxon>Bacteria</taxon>
        <taxon>Bacillati</taxon>
        <taxon>Bacillota</taxon>
        <taxon>Bacilli</taxon>
        <taxon>Bacillales</taxon>
        <taxon>Bacillaceae</taxon>
        <taxon>Allobacillus</taxon>
    </lineage>
</organism>
<feature type="binding site" evidence="1">
    <location>
        <begin position="11"/>
        <end position="18"/>
    </location>
    <ligand>
        <name>ATP</name>
        <dbReference type="ChEBI" id="CHEBI:30616"/>
    </ligand>
</feature>
<proteinExistence type="inferred from homology"/>
<comment type="similarity">
    <text evidence="1">Belongs to the anhydro-N-acetylmuramic acid kinase family.</text>
</comment>
<keyword evidence="1 2" id="KW-0808">Transferase</keyword>
<evidence type="ECO:0000313" key="2">
    <source>
        <dbReference type="EMBL" id="MBU6081017.1"/>
    </source>
</evidence>
<dbReference type="EMBL" id="JAHLZF010000010">
    <property type="protein sequence ID" value="MBU6081017.1"/>
    <property type="molecule type" value="Genomic_DNA"/>
</dbReference>
<dbReference type="CDD" id="cd24050">
    <property type="entry name" value="ASKHA_NBD_ANMK"/>
    <property type="match status" value="1"/>
</dbReference>
<accession>A0ABS6GPK0</accession>
<keyword evidence="1" id="KW-0067">ATP-binding</keyword>
<keyword evidence="1" id="KW-0547">Nucleotide-binding</keyword>
<keyword evidence="1 2" id="KW-0418">Kinase</keyword>
<comment type="caution">
    <text evidence="2">The sequence shown here is derived from an EMBL/GenBank/DDBJ whole genome shotgun (WGS) entry which is preliminary data.</text>
</comment>
<dbReference type="HAMAP" id="MF_01270">
    <property type="entry name" value="AnhMurNAc_kinase"/>
    <property type="match status" value="1"/>
</dbReference>
<name>A0ABS6GPK0_9BACI</name>
<dbReference type="EC" id="2.7.1.170" evidence="1"/>
<reference evidence="2 3" key="1">
    <citation type="journal article" date="2011" name="Int. J. Syst. Evol. Microbiol.">
        <title>Allobacillus halotolerans gen. nov., sp. nov. isolated from shrimp paste.</title>
        <authorList>
            <person name="Sheu S.Y."/>
            <person name="Arun A.B."/>
            <person name="Jiang S.R."/>
            <person name="Young C.C."/>
            <person name="Chen W.M."/>
        </authorList>
    </citation>
    <scope>NUCLEOTIDE SEQUENCE [LARGE SCALE GENOMIC DNA]</scope>
    <source>
        <strain evidence="2 3">LMG 24826</strain>
    </source>
</reference>
<dbReference type="Pfam" id="PF03702">
    <property type="entry name" value="AnmK"/>
    <property type="match status" value="1"/>
</dbReference>
<keyword evidence="1" id="KW-0119">Carbohydrate metabolism</keyword>
<evidence type="ECO:0000313" key="3">
    <source>
        <dbReference type="Proteomes" id="UP000812672"/>
    </source>
</evidence>
<protein>
    <recommendedName>
        <fullName evidence="1">Anhydro-N-acetylmuramic acid kinase</fullName>
        <ecNumber evidence="1">2.7.1.170</ecNumber>
    </recommendedName>
    <alternativeName>
        <fullName evidence="1">AnhMurNAc kinase</fullName>
    </alternativeName>
</protein>
<comment type="catalytic activity">
    <reaction evidence="1">
        <text>1,6-anhydro-N-acetyl-beta-muramate + ATP + H2O = N-acetyl-D-muramate 6-phosphate + ADP + H(+)</text>
        <dbReference type="Rhea" id="RHEA:24952"/>
        <dbReference type="ChEBI" id="CHEBI:15377"/>
        <dbReference type="ChEBI" id="CHEBI:15378"/>
        <dbReference type="ChEBI" id="CHEBI:30616"/>
        <dbReference type="ChEBI" id="CHEBI:58690"/>
        <dbReference type="ChEBI" id="CHEBI:58722"/>
        <dbReference type="ChEBI" id="CHEBI:456216"/>
        <dbReference type="EC" id="2.7.1.170"/>
    </reaction>
</comment>
<dbReference type="Proteomes" id="UP000812672">
    <property type="component" value="Unassembled WGS sequence"/>
</dbReference>
<dbReference type="PANTHER" id="PTHR30605">
    <property type="entry name" value="ANHYDRO-N-ACETYLMURAMIC ACID KINASE"/>
    <property type="match status" value="1"/>
</dbReference>
<dbReference type="InterPro" id="IPR005338">
    <property type="entry name" value="Anhydro_N_Ac-Mur_kinase"/>
</dbReference>
<keyword evidence="3" id="KW-1185">Reference proteome</keyword>
<comment type="pathway">
    <text evidence="1">Amino-sugar metabolism; 1,6-anhydro-N-acetylmuramate degradation.</text>
</comment>
<dbReference type="GO" id="GO:0016301">
    <property type="term" value="F:kinase activity"/>
    <property type="evidence" value="ECO:0007669"/>
    <property type="project" value="UniProtKB-KW"/>
</dbReference>
<gene>
    <name evidence="1" type="primary">anmK</name>
    <name evidence="2" type="ORF">KQ486_08290</name>
</gene>
<comment type="function">
    <text evidence="1">Catalyzes the specific phosphorylation of 1,6-anhydro-N-acetylmuramic acid (anhMurNAc) with the simultaneous cleavage of the 1,6-anhydro ring, generating MurNAc-6-P. Is required for the utilization of anhMurNAc either imported from the medium or derived from its own cell wall murein, and thus plays a role in cell wall recycling.</text>
</comment>
<dbReference type="PANTHER" id="PTHR30605:SF0">
    <property type="entry name" value="ANHYDRO-N-ACETYLMURAMIC ACID KINASE"/>
    <property type="match status" value="1"/>
</dbReference>
<dbReference type="NCBIfam" id="NF007148">
    <property type="entry name" value="PRK09585.3-2"/>
    <property type="match status" value="1"/>
</dbReference>